<organism evidence="1 2">
    <name type="scientific">Plasmodium ovale curtisi</name>
    <dbReference type="NCBI Taxonomy" id="864141"/>
    <lineage>
        <taxon>Eukaryota</taxon>
        <taxon>Sar</taxon>
        <taxon>Alveolata</taxon>
        <taxon>Apicomplexa</taxon>
        <taxon>Aconoidasida</taxon>
        <taxon>Haemosporida</taxon>
        <taxon>Plasmodiidae</taxon>
        <taxon>Plasmodium</taxon>
        <taxon>Plasmodium (Plasmodium)</taxon>
    </lineage>
</organism>
<reference evidence="2" key="1">
    <citation type="submission" date="2016-05" db="EMBL/GenBank/DDBJ databases">
        <authorList>
            <person name="Naeem Raeece"/>
        </authorList>
    </citation>
    <scope>NUCLEOTIDE SEQUENCE [LARGE SCALE GENOMIC DNA]</scope>
</reference>
<accession>A0A1A8WNL9</accession>
<name>A0A1A8WNL9_PLAOA</name>
<evidence type="ECO:0000313" key="2">
    <source>
        <dbReference type="Proteomes" id="UP000078560"/>
    </source>
</evidence>
<protein>
    <submittedName>
        <fullName evidence="1">Uncharacterized protein</fullName>
    </submittedName>
</protein>
<proteinExistence type="predicted"/>
<evidence type="ECO:0000313" key="1">
    <source>
        <dbReference type="EMBL" id="SBS93451.1"/>
    </source>
</evidence>
<sequence>MEFTMDGDVAYLLKKLENKLSEKILVSSGKEKKIDIEYATQMVKINIKRHIEMNNNFLDLFKKLGEHIENLSIALDSHFVEKKEGNHCVLDDANFSKKKKEEDYLKEKQNNVENIVKTLTLTLLSFRENKKKLKEIFLFLYVFIFRFSFNASMLDKFLGKAGETAELSTVGGVGGVGSVGSVGGVGSVGSVGSDGLGRLEHDNGLHPGGSRSGERKTYGNCWMPNELMSLNKICEYECVHFFSKDRFISMFYSNKDVNKIIKKCLLYEYVCRNSINFLRESKFFFLLTGVIYYIENDLKLRMQIFNIILNKIYRNELNLKKYTLTLLHNPYICKIKKISNIF</sequence>
<dbReference type="Proteomes" id="UP000078560">
    <property type="component" value="Unassembled WGS sequence"/>
</dbReference>
<dbReference type="EMBL" id="FLQU01001535">
    <property type="protein sequence ID" value="SBS93451.1"/>
    <property type="molecule type" value="Genomic_DNA"/>
</dbReference>
<dbReference type="AlphaFoldDB" id="A0A1A8WNL9"/>
<gene>
    <name evidence="1" type="ORF">POVCU2_0081240</name>
</gene>